<dbReference type="Proteomes" id="UP001180020">
    <property type="component" value="Unassembled WGS sequence"/>
</dbReference>
<keyword evidence="2" id="KW-1185">Reference proteome</keyword>
<evidence type="ECO:0000313" key="1">
    <source>
        <dbReference type="EMBL" id="KAK1307841.1"/>
    </source>
</evidence>
<reference evidence="1" key="2">
    <citation type="submission" date="2023-06" db="EMBL/GenBank/DDBJ databases">
        <authorList>
            <person name="Ma L."/>
            <person name="Liu K.-W."/>
            <person name="Li Z."/>
            <person name="Hsiao Y.-Y."/>
            <person name="Qi Y."/>
            <person name="Fu T."/>
            <person name="Tang G."/>
            <person name="Zhang D."/>
            <person name="Sun W.-H."/>
            <person name="Liu D.-K."/>
            <person name="Li Y."/>
            <person name="Chen G.-Z."/>
            <person name="Liu X.-D."/>
            <person name="Liao X.-Y."/>
            <person name="Jiang Y.-T."/>
            <person name="Yu X."/>
            <person name="Hao Y."/>
            <person name="Huang J."/>
            <person name="Zhao X.-W."/>
            <person name="Ke S."/>
            <person name="Chen Y.-Y."/>
            <person name="Wu W.-L."/>
            <person name="Hsu J.-L."/>
            <person name="Lin Y.-F."/>
            <person name="Huang M.-D."/>
            <person name="Li C.-Y."/>
            <person name="Huang L."/>
            <person name="Wang Z.-W."/>
            <person name="Zhao X."/>
            <person name="Zhong W.-Y."/>
            <person name="Peng D.-H."/>
            <person name="Ahmad S."/>
            <person name="Lan S."/>
            <person name="Zhang J.-S."/>
            <person name="Tsai W.-C."/>
            <person name="Van De Peer Y."/>
            <person name="Liu Z.-J."/>
        </authorList>
    </citation>
    <scope>NUCLEOTIDE SEQUENCE</scope>
    <source>
        <strain evidence="1">CP</strain>
        <tissue evidence="1">Leaves</tissue>
    </source>
</reference>
<comment type="caution">
    <text evidence="1">The sequence shown here is derived from an EMBL/GenBank/DDBJ whole genome shotgun (WGS) entry which is preliminary data.</text>
</comment>
<organism evidence="1 2">
    <name type="scientific">Acorus calamus</name>
    <name type="common">Sweet flag</name>
    <dbReference type="NCBI Taxonomy" id="4465"/>
    <lineage>
        <taxon>Eukaryota</taxon>
        <taxon>Viridiplantae</taxon>
        <taxon>Streptophyta</taxon>
        <taxon>Embryophyta</taxon>
        <taxon>Tracheophyta</taxon>
        <taxon>Spermatophyta</taxon>
        <taxon>Magnoliopsida</taxon>
        <taxon>Liliopsida</taxon>
        <taxon>Acoraceae</taxon>
        <taxon>Acorus</taxon>
    </lineage>
</organism>
<protein>
    <submittedName>
        <fullName evidence="1">Uncharacterized protein</fullName>
    </submittedName>
</protein>
<dbReference type="AlphaFoldDB" id="A0AAV9E376"/>
<reference evidence="1" key="1">
    <citation type="journal article" date="2023" name="Nat. Commun.">
        <title>Diploid and tetraploid genomes of Acorus and the evolution of monocots.</title>
        <authorList>
            <person name="Ma L."/>
            <person name="Liu K.W."/>
            <person name="Li Z."/>
            <person name="Hsiao Y.Y."/>
            <person name="Qi Y."/>
            <person name="Fu T."/>
            <person name="Tang G.D."/>
            <person name="Zhang D."/>
            <person name="Sun W.H."/>
            <person name="Liu D.K."/>
            <person name="Li Y."/>
            <person name="Chen G.Z."/>
            <person name="Liu X.D."/>
            <person name="Liao X.Y."/>
            <person name="Jiang Y.T."/>
            <person name="Yu X."/>
            <person name="Hao Y."/>
            <person name="Huang J."/>
            <person name="Zhao X.W."/>
            <person name="Ke S."/>
            <person name="Chen Y.Y."/>
            <person name="Wu W.L."/>
            <person name="Hsu J.L."/>
            <person name="Lin Y.F."/>
            <person name="Huang M.D."/>
            <person name="Li C.Y."/>
            <person name="Huang L."/>
            <person name="Wang Z.W."/>
            <person name="Zhao X."/>
            <person name="Zhong W.Y."/>
            <person name="Peng D.H."/>
            <person name="Ahmad S."/>
            <person name="Lan S."/>
            <person name="Zhang J.S."/>
            <person name="Tsai W.C."/>
            <person name="Van de Peer Y."/>
            <person name="Liu Z.J."/>
        </authorList>
    </citation>
    <scope>NUCLEOTIDE SEQUENCE</scope>
    <source>
        <strain evidence="1">CP</strain>
    </source>
</reference>
<name>A0AAV9E376_ACOCL</name>
<gene>
    <name evidence="1" type="ORF">QJS10_CPA09g01104</name>
</gene>
<proteinExistence type="predicted"/>
<sequence length="159" mass="17600">MAEFESPLSIPAQDPIISWPIGPILTIPYDSHCDSSDSENDIDLIQPIVHDLESEPLIFKNAQFEGAVEPSQLPDPLDLPSHLAEDLSPNSPFYHILVELIAYSDVGGPPCILTLKMLRNCSLNVKINFLRYEPSCQCRSMRDSSVSYASVAAKSEQQN</sequence>
<evidence type="ECO:0000313" key="2">
    <source>
        <dbReference type="Proteomes" id="UP001180020"/>
    </source>
</evidence>
<accession>A0AAV9E376</accession>
<dbReference type="EMBL" id="JAUJYO010000009">
    <property type="protein sequence ID" value="KAK1307841.1"/>
    <property type="molecule type" value="Genomic_DNA"/>
</dbReference>
<dbReference type="Gene3D" id="3.40.830.10">
    <property type="entry name" value="LigB-like"/>
    <property type="match status" value="1"/>
</dbReference>